<dbReference type="PROSITE" id="PS51257">
    <property type="entry name" value="PROKAR_LIPOPROTEIN"/>
    <property type="match status" value="1"/>
</dbReference>
<sequence length="774" mass="84410">MLKLIKYVLITVGTSVLFGCGGSSGDSGSSSQPEQPSSPLEVPTQASVIQSKALVDIESQTVVKVDSDIDFHLTSVEQVSNGNVCEVTLVEGMSFTTLSNQVGECQFEYTIEPVEQDVYVGEASSLARVSVSETADNNTLPNLSETTDVDAAVTIDLSEELESELDTSTYMVSEEVTLLGSGSVEVDSLNNRVIYTPTDIGVTRIMYSMSDGSSTKLGNIDVAVSDTGNTPPVANDYIREGKLAKDMLVEIDLTDYVSDFEDSVVLDSVRAYNSETEITSVTEHSFTFQSSEAGPHEVAYTVKDGRGGYAVGQVYIEVEPDFGLVQDWEDITIYDSTIGTDITFTAPASKVLADYTNTAYTSSQEQDGVTGPKYSEVVTMNLEQAQNYCASRNGRLPIRREWELLLAEQGNLFESQNWPAGTLFWSADMASEISGTSFGATDGSSSELLKGENVGFATCVMLDNEAVQDFTTTLEYSFINGVKFNLDGVVTDPDGNLAPFQNVKLVSERNKGVFSNYQSELEVVTDATGALSDSYTDTSFNNAVLSGHSSASKVDSIVFKSEAADSQLDLTDSDKWKRLAAEQEVLKPLTDFGIPILEGRNGGGNLRTINVYQQDYVGENFVVYMKVEDAGGLAPQNGRFSFAVQQESSQPSIEWGSTNWPSSPKTSKSFEVVNDYWYQNAKVVSGWELYAQTNMDLSTPERHLWIQVNDGMLEIYNAATSDKPENPIYKGDMNWSGINPNQTYWIQIGSRLDSGHNVAVGIDTYVTDAYFTNY</sequence>
<evidence type="ECO:0000313" key="1">
    <source>
        <dbReference type="EMBL" id="TKG01789.1"/>
    </source>
</evidence>
<proteinExistence type="predicted"/>
<reference evidence="1 2" key="1">
    <citation type="submission" date="2019-04" db="EMBL/GenBank/DDBJ databases">
        <title>A reverse ecology approach based on a biological definition of microbial populations.</title>
        <authorList>
            <person name="Arevalo P."/>
            <person name="Vaninsberghe D."/>
            <person name="Elsherbini J."/>
            <person name="Gore J."/>
            <person name="Polz M."/>
        </authorList>
    </citation>
    <scope>NUCLEOTIDE SEQUENCE [LARGE SCALE GENOMIC DNA]</scope>
    <source>
        <strain evidence="1 2">10N.222.48.A1</strain>
    </source>
</reference>
<accession>A0A4V5RN35</accession>
<evidence type="ECO:0000313" key="2">
    <source>
        <dbReference type="Proteomes" id="UP000305840"/>
    </source>
</evidence>
<gene>
    <name evidence="1" type="ORF">FCV91_23265</name>
</gene>
<protein>
    <submittedName>
        <fullName evidence="1">Uncharacterized protein</fullName>
    </submittedName>
</protein>
<dbReference type="RefSeq" id="WP_136994797.1">
    <property type="nucleotide sequence ID" value="NZ_SYVO01000114.1"/>
</dbReference>
<dbReference type="Pfam" id="PF17963">
    <property type="entry name" value="Big_9"/>
    <property type="match status" value="1"/>
</dbReference>
<dbReference type="AlphaFoldDB" id="A0A4V5RN35"/>
<organism evidence="1 2">
    <name type="scientific">Vibrio lentus</name>
    <dbReference type="NCBI Taxonomy" id="136468"/>
    <lineage>
        <taxon>Bacteria</taxon>
        <taxon>Pseudomonadati</taxon>
        <taxon>Pseudomonadota</taxon>
        <taxon>Gammaproteobacteria</taxon>
        <taxon>Vibrionales</taxon>
        <taxon>Vibrionaceae</taxon>
        <taxon>Vibrio</taxon>
    </lineage>
</organism>
<dbReference type="EMBL" id="SYVO01000114">
    <property type="protein sequence ID" value="TKG01789.1"/>
    <property type="molecule type" value="Genomic_DNA"/>
</dbReference>
<dbReference type="Proteomes" id="UP000305840">
    <property type="component" value="Unassembled WGS sequence"/>
</dbReference>
<comment type="caution">
    <text evidence="1">The sequence shown here is derived from an EMBL/GenBank/DDBJ whole genome shotgun (WGS) entry which is preliminary data.</text>
</comment>
<name>A0A4V5RN35_9VIBR</name>